<reference evidence="5 6" key="1">
    <citation type="submission" date="2016-03" db="EMBL/GenBank/DDBJ databases">
        <title>EvidentialGene: Evidence-directed Construction of Genes on Genomes.</title>
        <authorList>
            <person name="Gilbert D.G."/>
            <person name="Choi J.-H."/>
            <person name="Mockaitis K."/>
            <person name="Colbourne J."/>
            <person name="Pfrender M."/>
        </authorList>
    </citation>
    <scope>NUCLEOTIDE SEQUENCE [LARGE SCALE GENOMIC DNA]</scope>
    <source>
        <strain evidence="5 6">Xinb3</strain>
        <tissue evidence="5">Complete organism</tissue>
    </source>
</reference>
<dbReference type="SUPFAM" id="SSF52540">
    <property type="entry name" value="P-loop containing nucleoside triphosphate hydrolases"/>
    <property type="match status" value="1"/>
</dbReference>
<dbReference type="GO" id="GO:0015807">
    <property type="term" value="P:L-amino acid transport"/>
    <property type="evidence" value="ECO:0007669"/>
    <property type="project" value="TreeGrafter"/>
</dbReference>
<dbReference type="InterPro" id="IPR052156">
    <property type="entry name" value="BCAA_Transport_ATP-bd_LivF"/>
</dbReference>
<feature type="non-terminal residue" evidence="5">
    <location>
        <position position="91"/>
    </location>
</feature>
<dbReference type="PANTHER" id="PTHR43820:SF8">
    <property type="entry name" value="ABC TRANSPORTER SUBSTRATE-BINDING PROTEIN"/>
    <property type="match status" value="1"/>
</dbReference>
<dbReference type="Proteomes" id="UP000076858">
    <property type="component" value="Unassembled WGS sequence"/>
</dbReference>
<evidence type="ECO:0000259" key="4">
    <source>
        <dbReference type="Pfam" id="PF00005"/>
    </source>
</evidence>
<dbReference type="GO" id="GO:0015658">
    <property type="term" value="F:branched-chain amino acid transmembrane transporter activity"/>
    <property type="evidence" value="ECO:0007669"/>
    <property type="project" value="TreeGrafter"/>
</dbReference>
<dbReference type="STRING" id="35525.A0A164HUI0"/>
<protein>
    <submittedName>
        <fullName evidence="5">Putative ATP-binding cassette sub-family A member 1</fullName>
    </submittedName>
</protein>
<proteinExistence type="inferred from homology"/>
<comment type="similarity">
    <text evidence="1">Belongs to the ABC transporter superfamily.</text>
</comment>
<feature type="non-terminal residue" evidence="5">
    <location>
        <position position="1"/>
    </location>
</feature>
<dbReference type="Gene3D" id="3.40.50.300">
    <property type="entry name" value="P-loop containing nucleotide triphosphate hydrolases"/>
    <property type="match status" value="1"/>
</dbReference>
<keyword evidence="5" id="KW-0067">ATP-binding</keyword>
<comment type="caution">
    <text evidence="5">The sequence shown here is derived from an EMBL/GenBank/DDBJ whole genome shotgun (WGS) entry which is preliminary data.</text>
</comment>
<dbReference type="EMBL" id="LRGB01009441">
    <property type="protein sequence ID" value="KZS00578.1"/>
    <property type="molecule type" value="Genomic_DNA"/>
</dbReference>
<keyword evidence="2" id="KW-0813">Transport</keyword>
<dbReference type="InterPro" id="IPR003439">
    <property type="entry name" value="ABC_transporter-like_ATP-bd"/>
</dbReference>
<sequence>WYGPIAAMQGVNLQVEKGQMVAVLGANGAGKTTLLNTLAGVIDPFKGQVLLAEQAIHGLDADEVCRRGLVLVPEGRQIYPFLSVRENLKMG</sequence>
<dbReference type="Pfam" id="PF00005">
    <property type="entry name" value="ABC_tran"/>
    <property type="match status" value="1"/>
</dbReference>
<evidence type="ECO:0000313" key="5">
    <source>
        <dbReference type="EMBL" id="KZS00578.1"/>
    </source>
</evidence>
<keyword evidence="3" id="KW-0029">Amino-acid transport</keyword>
<dbReference type="InterPro" id="IPR027417">
    <property type="entry name" value="P-loop_NTPase"/>
</dbReference>
<keyword evidence="5" id="KW-0547">Nucleotide-binding</keyword>
<dbReference type="AlphaFoldDB" id="A0A164HUI0"/>
<accession>A0A164HUI0</accession>
<keyword evidence="6" id="KW-1185">Reference proteome</keyword>
<evidence type="ECO:0000313" key="6">
    <source>
        <dbReference type="Proteomes" id="UP000076858"/>
    </source>
</evidence>
<evidence type="ECO:0000256" key="1">
    <source>
        <dbReference type="ARBA" id="ARBA00005417"/>
    </source>
</evidence>
<evidence type="ECO:0000256" key="3">
    <source>
        <dbReference type="ARBA" id="ARBA00022970"/>
    </source>
</evidence>
<dbReference type="GO" id="GO:0005524">
    <property type="term" value="F:ATP binding"/>
    <property type="evidence" value="ECO:0007669"/>
    <property type="project" value="UniProtKB-KW"/>
</dbReference>
<organism evidence="5 6">
    <name type="scientific">Daphnia magna</name>
    <dbReference type="NCBI Taxonomy" id="35525"/>
    <lineage>
        <taxon>Eukaryota</taxon>
        <taxon>Metazoa</taxon>
        <taxon>Ecdysozoa</taxon>
        <taxon>Arthropoda</taxon>
        <taxon>Crustacea</taxon>
        <taxon>Branchiopoda</taxon>
        <taxon>Diplostraca</taxon>
        <taxon>Cladocera</taxon>
        <taxon>Anomopoda</taxon>
        <taxon>Daphniidae</taxon>
        <taxon>Daphnia</taxon>
    </lineage>
</organism>
<feature type="domain" description="ABC transporter" evidence="4">
    <location>
        <begin position="9"/>
        <end position="87"/>
    </location>
</feature>
<name>A0A164HUI0_9CRUS</name>
<dbReference type="PANTHER" id="PTHR43820">
    <property type="entry name" value="HIGH-AFFINITY BRANCHED-CHAIN AMINO ACID TRANSPORT ATP-BINDING PROTEIN LIVF"/>
    <property type="match status" value="1"/>
</dbReference>
<evidence type="ECO:0000256" key="2">
    <source>
        <dbReference type="ARBA" id="ARBA00022448"/>
    </source>
</evidence>
<dbReference type="GO" id="GO:0016887">
    <property type="term" value="F:ATP hydrolysis activity"/>
    <property type="evidence" value="ECO:0007669"/>
    <property type="project" value="InterPro"/>
</dbReference>
<gene>
    <name evidence="5" type="ORF">APZ42_003079</name>
</gene>